<evidence type="ECO:0000313" key="1">
    <source>
        <dbReference type="EMBL" id="MFC5724168.1"/>
    </source>
</evidence>
<sequence length="130" mass="13770">MSDGVGLRMFVRRSLNSKVSLGVLGLVLSVTVLVAGCKATPDASLLDVSVGDCLDGNQADQNHTVKTVSCDDSRAEYKVTAVIPSDDDKTKTCPSVPDDLSPDLSVAEELRGAVVQYLHKISEADLFFLG</sequence>
<comment type="caution">
    <text evidence="1">The sequence shown here is derived from an EMBL/GenBank/DDBJ whole genome shotgun (WGS) entry which is preliminary data.</text>
</comment>
<evidence type="ECO:0000313" key="2">
    <source>
        <dbReference type="Proteomes" id="UP001596083"/>
    </source>
</evidence>
<organism evidence="1 2">
    <name type="scientific">Streptomyces gamaensis</name>
    <dbReference type="NCBI Taxonomy" id="1763542"/>
    <lineage>
        <taxon>Bacteria</taxon>
        <taxon>Bacillati</taxon>
        <taxon>Actinomycetota</taxon>
        <taxon>Actinomycetes</taxon>
        <taxon>Kitasatosporales</taxon>
        <taxon>Streptomycetaceae</taxon>
        <taxon>Streptomyces</taxon>
    </lineage>
</organism>
<dbReference type="RefSeq" id="WP_390320605.1">
    <property type="nucleotide sequence ID" value="NZ_JBHSPB010000024.1"/>
</dbReference>
<evidence type="ECO:0008006" key="3">
    <source>
        <dbReference type="Google" id="ProtNLM"/>
    </source>
</evidence>
<name>A0ABW0Z8B8_9ACTN</name>
<reference evidence="2" key="1">
    <citation type="journal article" date="2019" name="Int. J. Syst. Evol. Microbiol.">
        <title>The Global Catalogue of Microorganisms (GCM) 10K type strain sequencing project: providing services to taxonomists for standard genome sequencing and annotation.</title>
        <authorList>
            <consortium name="The Broad Institute Genomics Platform"/>
            <consortium name="The Broad Institute Genome Sequencing Center for Infectious Disease"/>
            <person name="Wu L."/>
            <person name="Ma J."/>
        </authorList>
    </citation>
    <scope>NUCLEOTIDE SEQUENCE [LARGE SCALE GENOMIC DNA]</scope>
    <source>
        <strain evidence="2">CGMCC 4.7304</strain>
    </source>
</reference>
<dbReference type="EMBL" id="JBHSPB010000024">
    <property type="protein sequence ID" value="MFC5724168.1"/>
    <property type="molecule type" value="Genomic_DNA"/>
</dbReference>
<protein>
    <recommendedName>
        <fullName evidence="3">Lipoprotein</fullName>
    </recommendedName>
</protein>
<gene>
    <name evidence="1" type="ORF">ACFP1Z_28785</name>
</gene>
<keyword evidence="2" id="KW-1185">Reference proteome</keyword>
<dbReference type="Proteomes" id="UP001596083">
    <property type="component" value="Unassembled WGS sequence"/>
</dbReference>
<accession>A0ABW0Z8B8</accession>
<proteinExistence type="predicted"/>